<dbReference type="HOGENOM" id="CLU_1951687_0_0_1"/>
<protein>
    <submittedName>
        <fullName evidence="1">Uncharacterized protein</fullName>
    </submittedName>
</protein>
<accession>W1NNP0</accession>
<sequence length="129" mass="14196">MRAHHHSSPSSRSTSAIIPDDSLLVIWSVSFCEDSFVVVLLAVLGHSGHRGGELCALSVLSSFSSYSSPLSPSLFDFGVSFLDFLIDWTPMRVEHVPAVYASSSQAFRMTVHLICMFLVMPTFLGRVHH</sequence>
<dbReference type="AlphaFoldDB" id="W1NNP0"/>
<name>W1NNP0_AMBTC</name>
<dbReference type="Proteomes" id="UP000017836">
    <property type="component" value="Unassembled WGS sequence"/>
</dbReference>
<keyword evidence="2" id="KW-1185">Reference proteome</keyword>
<proteinExistence type="predicted"/>
<dbReference type="Gramene" id="ERM97343">
    <property type="protein sequence ID" value="ERM97343"/>
    <property type="gene ID" value="AMTR_s00073p00155730"/>
</dbReference>
<reference evidence="2" key="1">
    <citation type="journal article" date="2013" name="Science">
        <title>The Amborella genome and the evolution of flowering plants.</title>
        <authorList>
            <consortium name="Amborella Genome Project"/>
        </authorList>
    </citation>
    <scope>NUCLEOTIDE SEQUENCE [LARGE SCALE GENOMIC DNA]</scope>
</reference>
<gene>
    <name evidence="1" type="ORF">AMTR_s00073p00155730</name>
</gene>
<evidence type="ECO:0000313" key="2">
    <source>
        <dbReference type="Proteomes" id="UP000017836"/>
    </source>
</evidence>
<dbReference type="EMBL" id="KI396509">
    <property type="protein sequence ID" value="ERM97343.1"/>
    <property type="molecule type" value="Genomic_DNA"/>
</dbReference>
<evidence type="ECO:0000313" key="1">
    <source>
        <dbReference type="EMBL" id="ERM97343.1"/>
    </source>
</evidence>
<organism evidence="1 2">
    <name type="scientific">Amborella trichopoda</name>
    <dbReference type="NCBI Taxonomy" id="13333"/>
    <lineage>
        <taxon>Eukaryota</taxon>
        <taxon>Viridiplantae</taxon>
        <taxon>Streptophyta</taxon>
        <taxon>Embryophyta</taxon>
        <taxon>Tracheophyta</taxon>
        <taxon>Spermatophyta</taxon>
        <taxon>Magnoliopsida</taxon>
        <taxon>Amborellales</taxon>
        <taxon>Amborellaceae</taxon>
        <taxon>Amborella</taxon>
    </lineage>
</organism>